<gene>
    <name evidence="2" type="ORF">NDU88_010766</name>
</gene>
<feature type="region of interest" description="Disordered" evidence="1">
    <location>
        <begin position="141"/>
        <end position="174"/>
    </location>
</feature>
<feature type="compositionally biased region" description="Basic and acidic residues" evidence="1">
    <location>
        <begin position="157"/>
        <end position="174"/>
    </location>
</feature>
<reference evidence="2" key="1">
    <citation type="journal article" date="2022" name="bioRxiv">
        <title>Sequencing and chromosome-scale assembly of the giantPleurodeles waltlgenome.</title>
        <authorList>
            <person name="Brown T."/>
            <person name="Elewa A."/>
            <person name="Iarovenko S."/>
            <person name="Subramanian E."/>
            <person name="Araus A.J."/>
            <person name="Petzold A."/>
            <person name="Susuki M."/>
            <person name="Suzuki K.-i.T."/>
            <person name="Hayashi T."/>
            <person name="Toyoda A."/>
            <person name="Oliveira C."/>
            <person name="Osipova E."/>
            <person name="Leigh N.D."/>
            <person name="Simon A."/>
            <person name="Yun M.H."/>
        </authorList>
    </citation>
    <scope>NUCLEOTIDE SEQUENCE</scope>
    <source>
        <strain evidence="2">20211129_DDA</strain>
        <tissue evidence="2">Liver</tissue>
    </source>
</reference>
<feature type="compositionally biased region" description="Basic and acidic residues" evidence="1">
    <location>
        <begin position="77"/>
        <end position="98"/>
    </location>
</feature>
<accession>A0AAV7RZY3</accession>
<evidence type="ECO:0000313" key="2">
    <source>
        <dbReference type="EMBL" id="KAJ1158071.1"/>
    </source>
</evidence>
<sequence length="174" mass="18296">MRGTYLGAQIGGVVSPDGTDGARAADCRRVADAIDLSPRDGGERGTEAGHPTREEVCPGIGLGGPCVAAAAPGPNSRGKDPREAWQGREATEGPHPKEQCLPGGRETVTVIGLQPRLERDALGPIRTLESNIEPAAPRLLWGPIKRSPEGGLGPQKFRFERGPLNKTGESVRPK</sequence>
<feature type="region of interest" description="Disordered" evidence="1">
    <location>
        <begin position="1"/>
        <end position="22"/>
    </location>
</feature>
<keyword evidence="3" id="KW-1185">Reference proteome</keyword>
<evidence type="ECO:0000256" key="1">
    <source>
        <dbReference type="SAM" id="MobiDB-lite"/>
    </source>
</evidence>
<proteinExistence type="predicted"/>
<dbReference type="AlphaFoldDB" id="A0AAV7RZY3"/>
<protein>
    <submittedName>
        <fullName evidence="2">Uncharacterized protein</fullName>
    </submittedName>
</protein>
<organism evidence="2 3">
    <name type="scientific">Pleurodeles waltl</name>
    <name type="common">Iberian ribbed newt</name>
    <dbReference type="NCBI Taxonomy" id="8319"/>
    <lineage>
        <taxon>Eukaryota</taxon>
        <taxon>Metazoa</taxon>
        <taxon>Chordata</taxon>
        <taxon>Craniata</taxon>
        <taxon>Vertebrata</taxon>
        <taxon>Euteleostomi</taxon>
        <taxon>Amphibia</taxon>
        <taxon>Batrachia</taxon>
        <taxon>Caudata</taxon>
        <taxon>Salamandroidea</taxon>
        <taxon>Salamandridae</taxon>
        <taxon>Pleurodelinae</taxon>
        <taxon>Pleurodeles</taxon>
    </lineage>
</organism>
<dbReference type="Proteomes" id="UP001066276">
    <property type="component" value="Chromosome 5"/>
</dbReference>
<name>A0AAV7RZY3_PLEWA</name>
<evidence type="ECO:0000313" key="3">
    <source>
        <dbReference type="Proteomes" id="UP001066276"/>
    </source>
</evidence>
<comment type="caution">
    <text evidence="2">The sequence shown here is derived from an EMBL/GenBank/DDBJ whole genome shotgun (WGS) entry which is preliminary data.</text>
</comment>
<feature type="region of interest" description="Disordered" evidence="1">
    <location>
        <begin position="68"/>
        <end position="105"/>
    </location>
</feature>
<dbReference type="EMBL" id="JANPWB010000009">
    <property type="protein sequence ID" value="KAJ1158071.1"/>
    <property type="molecule type" value="Genomic_DNA"/>
</dbReference>